<dbReference type="Proteomes" id="UP000323225">
    <property type="component" value="Unassembled WGS sequence"/>
</dbReference>
<reference evidence="5 6" key="1">
    <citation type="submission" date="2019-09" db="EMBL/GenBank/DDBJ databases">
        <authorList>
            <person name="Kritzky A."/>
            <person name="Schelkanova E.Y."/>
            <person name="Alkhova Z.V."/>
            <person name="Smirnova N.I."/>
        </authorList>
    </citation>
    <scope>NUCLEOTIDE SEQUENCE [LARGE SCALE GENOMIC DNA]</scope>
    <source>
        <strain evidence="5 6">M1526</strain>
    </source>
</reference>
<gene>
    <name evidence="5" type="ORF">F0M16_21945</name>
</gene>
<dbReference type="EMBL" id="VUAA01000051">
    <property type="protein sequence ID" value="KAA1252609.1"/>
    <property type="molecule type" value="Genomic_DNA"/>
</dbReference>
<dbReference type="Gene3D" id="3.40.50.300">
    <property type="entry name" value="P-loop containing nucleotide triphosphate hydrolases"/>
    <property type="match status" value="1"/>
</dbReference>
<name>A0A5Q6PD98_VIBCL</name>
<dbReference type="GO" id="GO:0005886">
    <property type="term" value="C:plasma membrane"/>
    <property type="evidence" value="ECO:0007669"/>
    <property type="project" value="TreeGrafter"/>
</dbReference>
<keyword evidence="2" id="KW-0547">Nucleotide-binding</keyword>
<accession>A0A5Q6PD98</accession>
<proteinExistence type="inferred from homology"/>
<dbReference type="InterPro" id="IPR001482">
    <property type="entry name" value="T2SS/T4SS_dom"/>
</dbReference>
<evidence type="ECO:0000256" key="1">
    <source>
        <dbReference type="ARBA" id="ARBA00006611"/>
    </source>
</evidence>
<evidence type="ECO:0000313" key="5">
    <source>
        <dbReference type="EMBL" id="KAA1252609.1"/>
    </source>
</evidence>
<comment type="similarity">
    <text evidence="1">Belongs to the GSP E family.</text>
</comment>
<dbReference type="PANTHER" id="PTHR30258:SF3">
    <property type="entry name" value="SLL1921 PROTEIN"/>
    <property type="match status" value="1"/>
</dbReference>
<dbReference type="InterPro" id="IPR027417">
    <property type="entry name" value="P-loop_NTPase"/>
</dbReference>
<dbReference type="AlphaFoldDB" id="A0A5Q6PD98"/>
<comment type="caution">
    <text evidence="5">The sequence shown here is derived from an EMBL/GenBank/DDBJ whole genome shotgun (WGS) entry which is preliminary data.</text>
</comment>
<sequence>MLVINNKGKNMKVLGKISDTGIRPEQEKLIREVLNECVGIFIVASPGHAQGTAQETIQFLLNNCFSGENINIEKVQGRDQDEFDRSFLNSLRNDPDIVVLDEIKGNQELKAMIDSALSGHQVLTTVSSASAFSVFKRLETLGVDRDLLGNPHFINGILYQIPVDKLTPENSITFDEYQKRPEAKQKVIDCVNEIFMPDEITNIRFRKSDENRFSNETFLIAEYLKVTPKLREMIANNKFDEALEHHIQNGAVSIDIDGKMIYSGLENINISALEAIKNGFCDIREINKKLSIFGDLENED</sequence>
<dbReference type="GO" id="GO:0016887">
    <property type="term" value="F:ATP hydrolysis activity"/>
    <property type="evidence" value="ECO:0007669"/>
    <property type="project" value="TreeGrafter"/>
</dbReference>
<dbReference type="SUPFAM" id="SSF52540">
    <property type="entry name" value="P-loop containing nucleoside triphosphate hydrolases"/>
    <property type="match status" value="1"/>
</dbReference>
<evidence type="ECO:0000256" key="2">
    <source>
        <dbReference type="ARBA" id="ARBA00022741"/>
    </source>
</evidence>
<evidence type="ECO:0000259" key="4">
    <source>
        <dbReference type="Pfam" id="PF00437"/>
    </source>
</evidence>
<evidence type="ECO:0000313" key="6">
    <source>
        <dbReference type="Proteomes" id="UP000323225"/>
    </source>
</evidence>
<protein>
    <recommendedName>
        <fullName evidence="4">Bacterial type II secretion system protein E domain-containing protein</fullName>
    </recommendedName>
</protein>
<organism evidence="5 6">
    <name type="scientific">Vibrio cholerae</name>
    <dbReference type="NCBI Taxonomy" id="666"/>
    <lineage>
        <taxon>Bacteria</taxon>
        <taxon>Pseudomonadati</taxon>
        <taxon>Pseudomonadota</taxon>
        <taxon>Gammaproteobacteria</taxon>
        <taxon>Vibrionales</taxon>
        <taxon>Vibrionaceae</taxon>
        <taxon>Vibrio</taxon>
    </lineage>
</organism>
<evidence type="ECO:0000256" key="3">
    <source>
        <dbReference type="ARBA" id="ARBA00022840"/>
    </source>
</evidence>
<dbReference type="Pfam" id="PF00437">
    <property type="entry name" value="T2SSE"/>
    <property type="match status" value="1"/>
</dbReference>
<keyword evidence="3" id="KW-0067">ATP-binding</keyword>
<dbReference type="GO" id="GO:0005524">
    <property type="term" value="F:ATP binding"/>
    <property type="evidence" value="ECO:0007669"/>
    <property type="project" value="UniProtKB-KW"/>
</dbReference>
<dbReference type="PANTHER" id="PTHR30258">
    <property type="entry name" value="TYPE II SECRETION SYSTEM PROTEIN GSPE-RELATED"/>
    <property type="match status" value="1"/>
</dbReference>
<feature type="domain" description="Bacterial type II secretion system protein E" evidence="4">
    <location>
        <begin position="68"/>
        <end position="251"/>
    </location>
</feature>